<reference evidence="4 5" key="1">
    <citation type="submission" date="2019-07" db="EMBL/GenBank/DDBJ databases">
        <authorList>
            <person name="Hibberd C M."/>
            <person name="Gehrig L. J."/>
            <person name="Chang H.-W."/>
            <person name="Venkatesh S."/>
        </authorList>
    </citation>
    <scope>NUCLEOTIDE SEQUENCE [LARGE SCALE GENOMIC DNA]</scope>
    <source>
        <strain evidence="4">Blautia_luti_SSTS_Bg7063</strain>
    </source>
</reference>
<dbReference type="AlphaFoldDB" id="A0A564VYN1"/>
<feature type="domain" description="VWA-like" evidence="2">
    <location>
        <begin position="309"/>
        <end position="448"/>
    </location>
</feature>
<keyword evidence="5" id="KW-1185">Reference proteome</keyword>
<dbReference type="SUPFAM" id="SSF53300">
    <property type="entry name" value="vWA-like"/>
    <property type="match status" value="1"/>
</dbReference>
<proteinExistence type="predicted"/>
<dbReference type="Pfam" id="PF09967">
    <property type="entry name" value="DUF2201"/>
    <property type="match status" value="1"/>
</dbReference>
<organism evidence="4 5">
    <name type="scientific">Blautia luti</name>
    <dbReference type="NCBI Taxonomy" id="89014"/>
    <lineage>
        <taxon>Bacteria</taxon>
        <taxon>Bacillati</taxon>
        <taxon>Bacillota</taxon>
        <taxon>Clostridia</taxon>
        <taxon>Lachnospirales</taxon>
        <taxon>Lachnospiraceae</taxon>
        <taxon>Blautia</taxon>
    </lineage>
</organism>
<dbReference type="InterPro" id="IPR036465">
    <property type="entry name" value="vWFA_dom_sf"/>
</dbReference>
<sequence length="459" mass="53465">MEILNGIETTENNKNNFLPGQGSNPQEAAQRLQDIGSSILRAARDELYLGMRFLDVALSSFIYQMDGSVSPFGTDGAVMYFHPAQLGGLYKENRILVNRGYLHMVFHCIFRHFGKPGTEKRLWNLSCDIAVEHMIDGIYHRSVRYSRSLLRRETYRLLEKEKKTLNAERIYKILKEEFLKEKELAQLEKEFYVDDHKYWANQQPDRKPNPLMSKKWGDISEGTETDLETFSREAGAQDGDFLDQLKIENRERYDYREFLRKFAVFREELTVDPDSFDYNFYTYGLSLYGNMPLIEPLETREVKKVSEFVIVIDTSMSCSGELVQRFLEETYGILSDSGNFFQKVNIHIIQCDEKVHSDVKITGAEELQEYMNSLELYGDGGTDFRPAFAYVEELMEKREFENLKGLVYFTDGYGIFPAKMPPYRTAFVFMEQEPEDVDIPAWAMKLVITEEELQGEEIP</sequence>
<dbReference type="InterPro" id="IPR018698">
    <property type="entry name" value="VWA-like_dom"/>
</dbReference>
<dbReference type="Gene3D" id="3.40.50.410">
    <property type="entry name" value="von Willebrand factor, type A domain"/>
    <property type="match status" value="1"/>
</dbReference>
<accession>A0A564VYN1</accession>
<dbReference type="Pfam" id="PF13203">
    <property type="entry name" value="DUF2201_N"/>
    <property type="match status" value="1"/>
</dbReference>
<feature type="compositionally biased region" description="Polar residues" evidence="1">
    <location>
        <begin position="7"/>
        <end position="25"/>
    </location>
</feature>
<dbReference type="CDD" id="cd00198">
    <property type="entry name" value="vWFA"/>
    <property type="match status" value="1"/>
</dbReference>
<evidence type="ECO:0000313" key="4">
    <source>
        <dbReference type="EMBL" id="VUX37699.1"/>
    </source>
</evidence>
<evidence type="ECO:0000313" key="5">
    <source>
        <dbReference type="Proteomes" id="UP000408482"/>
    </source>
</evidence>
<dbReference type="Proteomes" id="UP000408482">
    <property type="component" value="Unassembled WGS sequence"/>
</dbReference>
<evidence type="ECO:0000256" key="1">
    <source>
        <dbReference type="SAM" id="MobiDB-lite"/>
    </source>
</evidence>
<dbReference type="PANTHER" id="PTHR38730">
    <property type="entry name" value="SLL7028 PROTEIN"/>
    <property type="match status" value="1"/>
</dbReference>
<feature type="region of interest" description="Disordered" evidence="1">
    <location>
        <begin position="1"/>
        <end position="25"/>
    </location>
</feature>
<dbReference type="PANTHER" id="PTHR38730:SF1">
    <property type="entry name" value="SLL7028 PROTEIN"/>
    <property type="match status" value="1"/>
</dbReference>
<name>A0A564VYN1_9FIRM</name>
<dbReference type="EMBL" id="CABHNW010000074">
    <property type="protein sequence ID" value="VUX37699.1"/>
    <property type="molecule type" value="Genomic_DNA"/>
</dbReference>
<evidence type="ECO:0000259" key="2">
    <source>
        <dbReference type="Pfam" id="PF09967"/>
    </source>
</evidence>
<gene>
    <name evidence="4" type="ORF">RSSSTS7063_03189</name>
</gene>
<evidence type="ECO:0000259" key="3">
    <source>
        <dbReference type="Pfam" id="PF13203"/>
    </source>
</evidence>
<protein>
    <submittedName>
        <fullName evidence="4">von Willebrand factor type A domain protein</fullName>
    </submittedName>
</protein>
<feature type="domain" description="Putative metallopeptidase" evidence="3">
    <location>
        <begin position="46"/>
        <end position="230"/>
    </location>
</feature>
<dbReference type="InterPro" id="IPR025154">
    <property type="entry name" value="Put_metallopeptidase_dom"/>
</dbReference>